<dbReference type="EMBL" id="NBII01000001">
    <property type="protein sequence ID" value="PAV23277.1"/>
    <property type="molecule type" value="Genomic_DNA"/>
</dbReference>
<evidence type="ECO:0000313" key="2">
    <source>
        <dbReference type="EMBL" id="PAV23277.1"/>
    </source>
</evidence>
<dbReference type="InParanoid" id="A0A286UUM1"/>
<organism evidence="2 3">
    <name type="scientific">Pyrrhoderma noxium</name>
    <dbReference type="NCBI Taxonomy" id="2282107"/>
    <lineage>
        <taxon>Eukaryota</taxon>
        <taxon>Fungi</taxon>
        <taxon>Dikarya</taxon>
        <taxon>Basidiomycota</taxon>
        <taxon>Agaricomycotina</taxon>
        <taxon>Agaricomycetes</taxon>
        <taxon>Hymenochaetales</taxon>
        <taxon>Hymenochaetaceae</taxon>
        <taxon>Pyrrhoderma</taxon>
    </lineage>
</organism>
<accession>A0A286UUM1</accession>
<feature type="region of interest" description="Disordered" evidence="1">
    <location>
        <begin position="1"/>
        <end position="48"/>
    </location>
</feature>
<dbReference type="Proteomes" id="UP000217199">
    <property type="component" value="Unassembled WGS sequence"/>
</dbReference>
<dbReference type="AlphaFoldDB" id="A0A286UUM1"/>
<reference evidence="2 3" key="1">
    <citation type="journal article" date="2017" name="Mol. Ecol.">
        <title>Comparative and population genomic landscape of Phellinus noxius: A hypervariable fungus causing root rot in trees.</title>
        <authorList>
            <person name="Chung C.L."/>
            <person name="Lee T.J."/>
            <person name="Akiba M."/>
            <person name="Lee H.H."/>
            <person name="Kuo T.H."/>
            <person name="Liu D."/>
            <person name="Ke H.M."/>
            <person name="Yokoi T."/>
            <person name="Roa M.B."/>
            <person name="Lu M.J."/>
            <person name="Chang Y.Y."/>
            <person name="Ann P.J."/>
            <person name="Tsai J.N."/>
            <person name="Chen C.Y."/>
            <person name="Tzean S.S."/>
            <person name="Ota Y."/>
            <person name="Hattori T."/>
            <person name="Sahashi N."/>
            <person name="Liou R.F."/>
            <person name="Kikuchi T."/>
            <person name="Tsai I.J."/>
        </authorList>
    </citation>
    <scope>NUCLEOTIDE SEQUENCE [LARGE SCALE GENOMIC DNA]</scope>
    <source>
        <strain evidence="2 3">FFPRI411160</strain>
    </source>
</reference>
<feature type="compositionally biased region" description="Polar residues" evidence="1">
    <location>
        <begin position="12"/>
        <end position="27"/>
    </location>
</feature>
<protein>
    <submittedName>
        <fullName evidence="2">Uncharacterized protein</fullName>
    </submittedName>
</protein>
<keyword evidence="3" id="KW-1185">Reference proteome</keyword>
<gene>
    <name evidence="2" type="ORF">PNOK_0034500</name>
</gene>
<evidence type="ECO:0000256" key="1">
    <source>
        <dbReference type="SAM" id="MobiDB-lite"/>
    </source>
</evidence>
<sequence length="171" mass="19359">MLSHHGSDLAPNRTSWTLNARTKNSTLKKPRLEASRESQREPTEDRKIRTRFFCSNGNVETAQAQVASEEGKAESERSHKGKQKMLLNLNHKLSSDPISLLVHDTHKKSHCNIHRPIWCFNQSQSIIIVAFRKRGNPERVMIADVMLIDVMCEENGAYHAISTGCICTILP</sequence>
<name>A0A286UUM1_9AGAM</name>
<comment type="caution">
    <text evidence="2">The sequence shown here is derived from an EMBL/GenBank/DDBJ whole genome shotgun (WGS) entry which is preliminary data.</text>
</comment>
<evidence type="ECO:0000313" key="3">
    <source>
        <dbReference type="Proteomes" id="UP000217199"/>
    </source>
</evidence>
<proteinExistence type="predicted"/>
<feature type="compositionally biased region" description="Basic and acidic residues" evidence="1">
    <location>
        <begin position="30"/>
        <end position="47"/>
    </location>
</feature>